<dbReference type="EMBL" id="JANPWB010000002">
    <property type="protein sequence ID" value="KAJ1205597.1"/>
    <property type="molecule type" value="Genomic_DNA"/>
</dbReference>
<dbReference type="AlphaFoldDB" id="A0AAV7VVR8"/>
<accession>A0AAV7VVR8</accession>
<sequence length="138" mass="15414">MRRADARRRCVFVQGAVGRARGRGPAEFLRPDSTAAASAVLPVEVEREETRVIHPPTGKTNKKILYLQQVSRRGVAGFDCRAHRSGRRAVPYYSAEGGKSLKQQEPRRRVRKAAAPTSEIVLCPILLLQVRDKRRASI</sequence>
<keyword evidence="2" id="KW-1185">Reference proteome</keyword>
<name>A0AAV7VVR8_PLEWA</name>
<comment type="caution">
    <text evidence="1">The sequence shown here is derived from an EMBL/GenBank/DDBJ whole genome shotgun (WGS) entry which is preliminary data.</text>
</comment>
<evidence type="ECO:0000313" key="2">
    <source>
        <dbReference type="Proteomes" id="UP001066276"/>
    </source>
</evidence>
<dbReference type="Proteomes" id="UP001066276">
    <property type="component" value="Chromosome 1_2"/>
</dbReference>
<proteinExistence type="predicted"/>
<reference evidence="1" key="1">
    <citation type="journal article" date="2022" name="bioRxiv">
        <title>Sequencing and chromosome-scale assembly of the giantPleurodeles waltlgenome.</title>
        <authorList>
            <person name="Brown T."/>
            <person name="Elewa A."/>
            <person name="Iarovenko S."/>
            <person name="Subramanian E."/>
            <person name="Araus A.J."/>
            <person name="Petzold A."/>
            <person name="Susuki M."/>
            <person name="Suzuki K.-i.T."/>
            <person name="Hayashi T."/>
            <person name="Toyoda A."/>
            <person name="Oliveira C."/>
            <person name="Osipova E."/>
            <person name="Leigh N.D."/>
            <person name="Simon A."/>
            <person name="Yun M.H."/>
        </authorList>
    </citation>
    <scope>NUCLEOTIDE SEQUENCE</scope>
    <source>
        <strain evidence="1">20211129_DDA</strain>
        <tissue evidence="1">Liver</tissue>
    </source>
</reference>
<organism evidence="1 2">
    <name type="scientific">Pleurodeles waltl</name>
    <name type="common">Iberian ribbed newt</name>
    <dbReference type="NCBI Taxonomy" id="8319"/>
    <lineage>
        <taxon>Eukaryota</taxon>
        <taxon>Metazoa</taxon>
        <taxon>Chordata</taxon>
        <taxon>Craniata</taxon>
        <taxon>Vertebrata</taxon>
        <taxon>Euteleostomi</taxon>
        <taxon>Amphibia</taxon>
        <taxon>Batrachia</taxon>
        <taxon>Caudata</taxon>
        <taxon>Salamandroidea</taxon>
        <taxon>Salamandridae</taxon>
        <taxon>Pleurodelinae</taxon>
        <taxon>Pleurodeles</taxon>
    </lineage>
</organism>
<gene>
    <name evidence="1" type="ORF">NDU88_001025</name>
</gene>
<evidence type="ECO:0000313" key="1">
    <source>
        <dbReference type="EMBL" id="KAJ1205597.1"/>
    </source>
</evidence>
<protein>
    <submittedName>
        <fullName evidence="1">Uncharacterized protein</fullName>
    </submittedName>
</protein>